<gene>
    <name evidence="1" type="ORF">F8237_01735</name>
</gene>
<reference evidence="2" key="1">
    <citation type="submission" date="2019-10" db="EMBL/GenBank/DDBJ databases">
        <title>Complete Genome Sequence of Bradyrhizobium betae type strain PL7HG1T.</title>
        <authorList>
            <person name="Bromfield E.S.P."/>
            <person name="Cloutier S."/>
        </authorList>
    </citation>
    <scope>NUCLEOTIDE SEQUENCE [LARGE SCALE GENOMIC DNA]</scope>
    <source>
        <strain evidence="2">PL7HG1</strain>
    </source>
</reference>
<organism evidence="1 2">
    <name type="scientific">Bradyrhizobium betae</name>
    <dbReference type="NCBI Taxonomy" id="244734"/>
    <lineage>
        <taxon>Bacteria</taxon>
        <taxon>Pseudomonadati</taxon>
        <taxon>Pseudomonadota</taxon>
        <taxon>Alphaproteobacteria</taxon>
        <taxon>Hyphomicrobiales</taxon>
        <taxon>Nitrobacteraceae</taxon>
        <taxon>Bradyrhizobium</taxon>
    </lineage>
</organism>
<dbReference type="EMBL" id="CP044543">
    <property type="protein sequence ID" value="QFI71203.1"/>
    <property type="molecule type" value="Genomic_DNA"/>
</dbReference>
<name>A0A5P6P151_9BRAD</name>
<sequence length="662" mass="70192">MPTFQIEQDGRKFKVQAGSMADATEALKAHMETSKPAPGMVEGLTRAAARGIPIVGGALNKLNAATNAALAPVVDPLLPDSFEKLPEKSFGDRYQHALDIQEGKDKGFAQEHPVADTAAEIAGGVAATGVAAGTATGARLLGLTGRTMPQLMARGAASNAVVSGADAAVRDENPLTAGGIGGAIGGLAPGVGRVVNAKVVEPVRNLVRGFTKPGEEAERRVATAIDRDIRNQDRGLTLQEMTDASASGQPAALIDAGGETTRALARSAANTSPEARATLNRTIDDRFETQSPRLADWLRNTFHFPNADAQQDALDKIARTVNRPNYAKAYSEGANMRFTETLEQVSQAPVVQDAIRKAMVSAKNDAAKLGFTPPKNPFQFDETGRLKLKANPDGSKIEPNLQFWDIVKRNLDKTGTPEARDWARILREHLDDVVPSYATARAGAAKFFGAGDAIEAGQNFVGASDRFGLPEARKALAKMSADERQLFQDGYVSRLVQTIEKTGDRRTVLNKIMNSGAAREEMYVALGPQRAKEVEARLRVEGIMDLARPAIQGNSTTARQLVELGLAGGVGGYQSYEGDPQAMLKAALVYGAARGHRVIDERVAKEVAKLLASSDVTKLQKGIRLIAGNKNMLASIRNADAKIAAIAARGAEPGVADRVGGE</sequence>
<dbReference type="RefSeq" id="WP_151642113.1">
    <property type="nucleotide sequence ID" value="NZ_CP044543.1"/>
</dbReference>
<protein>
    <submittedName>
        <fullName evidence="1">Uncharacterized protein</fullName>
    </submittedName>
</protein>
<dbReference type="AlphaFoldDB" id="A0A5P6P151"/>
<dbReference type="OrthoDB" id="8148763at2"/>
<evidence type="ECO:0000313" key="2">
    <source>
        <dbReference type="Proteomes" id="UP000325641"/>
    </source>
</evidence>
<dbReference type="Proteomes" id="UP000325641">
    <property type="component" value="Chromosome"/>
</dbReference>
<dbReference type="KEGG" id="bbet:F8237_01735"/>
<evidence type="ECO:0000313" key="1">
    <source>
        <dbReference type="EMBL" id="QFI71203.1"/>
    </source>
</evidence>
<proteinExistence type="predicted"/>
<accession>A0A5P6P151</accession>